<dbReference type="RefSeq" id="WP_237607095.1">
    <property type="nucleotide sequence ID" value="NZ_JAIRBB010000002.1"/>
</dbReference>
<dbReference type="PROSITE" id="PS51257">
    <property type="entry name" value="PROKAR_LIPOPROTEIN"/>
    <property type="match status" value="1"/>
</dbReference>
<evidence type="ECO:0008006" key="4">
    <source>
        <dbReference type="Google" id="ProtNLM"/>
    </source>
</evidence>
<reference evidence="2" key="1">
    <citation type="submission" date="2021-09" db="EMBL/GenBank/DDBJ databases">
        <title>Genome of Aequorivita sp. strain F64183.</title>
        <authorList>
            <person name="Wang Y."/>
        </authorList>
    </citation>
    <scope>NUCLEOTIDE SEQUENCE</scope>
    <source>
        <strain evidence="2">F64183</strain>
    </source>
</reference>
<protein>
    <recommendedName>
        <fullName evidence="4">Lipoprotein</fullName>
    </recommendedName>
</protein>
<keyword evidence="1" id="KW-0732">Signal</keyword>
<gene>
    <name evidence="2" type="ORF">K8344_04655</name>
</gene>
<comment type="caution">
    <text evidence="2">The sequence shown here is derived from an EMBL/GenBank/DDBJ whole genome shotgun (WGS) entry which is preliminary data.</text>
</comment>
<dbReference type="AlphaFoldDB" id="A0A9X1QZG2"/>
<evidence type="ECO:0000313" key="2">
    <source>
        <dbReference type="EMBL" id="MCG2430400.1"/>
    </source>
</evidence>
<accession>A0A9X1QZG2</accession>
<dbReference type="Proteomes" id="UP001139462">
    <property type="component" value="Unassembled WGS sequence"/>
</dbReference>
<dbReference type="EMBL" id="JAIRBB010000002">
    <property type="protein sequence ID" value="MCG2430400.1"/>
    <property type="molecule type" value="Genomic_DNA"/>
</dbReference>
<evidence type="ECO:0000256" key="1">
    <source>
        <dbReference type="SAM" id="SignalP"/>
    </source>
</evidence>
<evidence type="ECO:0000313" key="3">
    <source>
        <dbReference type="Proteomes" id="UP001139462"/>
    </source>
</evidence>
<feature type="chain" id="PRO_5040813114" description="Lipoprotein" evidence="1">
    <location>
        <begin position="20"/>
        <end position="152"/>
    </location>
</feature>
<organism evidence="2 3">
    <name type="scientific">Aequorivita xiaoshiensis</name>
    <dbReference type="NCBI Taxonomy" id="2874476"/>
    <lineage>
        <taxon>Bacteria</taxon>
        <taxon>Pseudomonadati</taxon>
        <taxon>Bacteroidota</taxon>
        <taxon>Flavobacteriia</taxon>
        <taxon>Flavobacteriales</taxon>
        <taxon>Flavobacteriaceae</taxon>
        <taxon>Aequorivita</taxon>
    </lineage>
</organism>
<name>A0A9X1QZG2_9FLAO</name>
<keyword evidence="3" id="KW-1185">Reference proteome</keyword>
<sequence length="152" mass="17194">MKSKLIVLSLLLLTLIACNNNRSSDSILQNRIDSLQIQNDSLTEVLTAKTAVTENTDSPQWYYPETDSRKLLDLGVEDPGKHIKQALRENKDLIPMDAVLGGTMHYNNIQLLGDKWIIADFEDGHVYGKAIFEYTLLEDDKLNFKIIALSEN</sequence>
<feature type="signal peptide" evidence="1">
    <location>
        <begin position="1"/>
        <end position="19"/>
    </location>
</feature>
<proteinExistence type="predicted"/>